<dbReference type="RefSeq" id="WP_106251719.1">
    <property type="nucleotide sequence ID" value="NZ_PVZC01000009.1"/>
</dbReference>
<reference evidence="2 3" key="1">
    <citation type="submission" date="2018-03" db="EMBL/GenBank/DDBJ databases">
        <title>Genomic Encyclopedia of Archaeal and Bacterial Type Strains, Phase II (KMG-II): from individual species to whole genera.</title>
        <authorList>
            <person name="Goeker M."/>
        </authorList>
    </citation>
    <scope>NUCLEOTIDE SEQUENCE [LARGE SCALE GENOMIC DNA]</scope>
    <source>
        <strain evidence="2 3">DSM 45601</strain>
    </source>
</reference>
<dbReference type="Proteomes" id="UP000237846">
    <property type="component" value="Unassembled WGS sequence"/>
</dbReference>
<dbReference type="EMBL" id="PVZC01000009">
    <property type="protein sequence ID" value="PRX95555.1"/>
    <property type="molecule type" value="Genomic_DNA"/>
</dbReference>
<proteinExistence type="predicted"/>
<dbReference type="AlphaFoldDB" id="A0A2T0PVI9"/>
<dbReference type="OrthoDB" id="9802901at2"/>
<feature type="region of interest" description="Disordered" evidence="1">
    <location>
        <begin position="1"/>
        <end position="23"/>
    </location>
</feature>
<gene>
    <name evidence="2" type="ORF">CLV72_109164</name>
</gene>
<comment type="caution">
    <text evidence="2">The sequence shown here is derived from an EMBL/GenBank/DDBJ whole genome shotgun (WGS) entry which is preliminary data.</text>
</comment>
<accession>A0A2T0PVI9</accession>
<sequence>MPVPPCPSRPPGAGGPPDAHRFTKTGVTITRDGETEHYRCDYCGQTWNPTVPHIRPKKR</sequence>
<protein>
    <submittedName>
        <fullName evidence="2">Uncharacterized protein</fullName>
    </submittedName>
</protein>
<name>A0A2T0PVI9_9ACTN</name>
<evidence type="ECO:0000313" key="2">
    <source>
        <dbReference type="EMBL" id="PRX95555.1"/>
    </source>
</evidence>
<keyword evidence="3" id="KW-1185">Reference proteome</keyword>
<organism evidence="2 3">
    <name type="scientific">Allonocardiopsis opalescens</name>
    <dbReference type="NCBI Taxonomy" id="1144618"/>
    <lineage>
        <taxon>Bacteria</taxon>
        <taxon>Bacillati</taxon>
        <taxon>Actinomycetota</taxon>
        <taxon>Actinomycetes</taxon>
        <taxon>Streptosporangiales</taxon>
        <taxon>Allonocardiopsis</taxon>
    </lineage>
</organism>
<evidence type="ECO:0000256" key="1">
    <source>
        <dbReference type="SAM" id="MobiDB-lite"/>
    </source>
</evidence>
<feature type="compositionally biased region" description="Pro residues" evidence="1">
    <location>
        <begin position="1"/>
        <end position="14"/>
    </location>
</feature>
<evidence type="ECO:0000313" key="3">
    <source>
        <dbReference type="Proteomes" id="UP000237846"/>
    </source>
</evidence>